<dbReference type="Proteomes" id="UP001196980">
    <property type="component" value="Unassembled WGS sequence"/>
</dbReference>
<evidence type="ECO:0000313" key="2">
    <source>
        <dbReference type="Proteomes" id="UP001196980"/>
    </source>
</evidence>
<reference evidence="1 2" key="1">
    <citation type="journal article" date="2020" name="J Geophys Res Biogeosci">
        <title>Magnetotaxis as an Adaptation to Enable Bacterial Shuttling of Microbial Sulfur and Sulfur Cycling Across Aquatic Oxic#Anoxic Interfaces.</title>
        <authorList>
            <person name="Li J."/>
            <person name="Liu P."/>
            <person name="Wang J."/>
            <person name="Roberts A.P."/>
            <person name="Pan Y."/>
        </authorList>
    </citation>
    <scope>NUCLEOTIDE SEQUENCE [LARGE SCALE GENOMIC DNA]</scope>
    <source>
        <strain evidence="1 2">MYR-1_YQ</strain>
    </source>
</reference>
<keyword evidence="2" id="KW-1185">Reference proteome</keyword>
<accession>A0ABS6RWX3</accession>
<name>A0ABS6RWX3_9BACT</name>
<organism evidence="1 2">
    <name type="scientific">Candidatus Magnetobacterium casense</name>
    <dbReference type="NCBI Taxonomy" id="1455061"/>
    <lineage>
        <taxon>Bacteria</taxon>
        <taxon>Pseudomonadati</taxon>
        <taxon>Nitrospirota</taxon>
        <taxon>Thermodesulfovibrionia</taxon>
        <taxon>Thermodesulfovibrionales</taxon>
        <taxon>Candidatus Magnetobacteriaceae</taxon>
        <taxon>Candidatus Magnetobacterium</taxon>
    </lineage>
</organism>
<dbReference type="InterPro" id="IPR021109">
    <property type="entry name" value="Peptidase_aspartic_dom_sf"/>
</dbReference>
<comment type="caution">
    <text evidence="1">The sequence shown here is derived from an EMBL/GenBank/DDBJ whole genome shotgun (WGS) entry which is preliminary data.</text>
</comment>
<evidence type="ECO:0000313" key="1">
    <source>
        <dbReference type="EMBL" id="MBV6341131.1"/>
    </source>
</evidence>
<evidence type="ECO:0008006" key="3">
    <source>
        <dbReference type="Google" id="ProtNLM"/>
    </source>
</evidence>
<dbReference type="EMBL" id="JABXWD010000075">
    <property type="protein sequence ID" value="MBV6341131.1"/>
    <property type="molecule type" value="Genomic_DNA"/>
</dbReference>
<dbReference type="RefSeq" id="WP_218251749.1">
    <property type="nucleotide sequence ID" value="NZ_JABXWD010000075.1"/>
</dbReference>
<sequence>MPIVDFPFTDFGDGVHAPSLLARIINPHTKSHVLTYGIIDTGADECAIPGNYASDLKHNLQQGQSKQILTANGENTAYRHTTFFQILHPYNRNILYESPEILVDFIPKLDILLFGVNNFLSNFILTVDYPKRLFSLRLPDNMPVAR</sequence>
<dbReference type="SUPFAM" id="SSF50630">
    <property type="entry name" value="Acid proteases"/>
    <property type="match status" value="1"/>
</dbReference>
<dbReference type="Gene3D" id="2.40.70.10">
    <property type="entry name" value="Acid Proteases"/>
    <property type="match status" value="1"/>
</dbReference>
<proteinExistence type="predicted"/>
<protein>
    <recommendedName>
        <fullName evidence="3">Peptidase A2 domain-containing protein</fullName>
    </recommendedName>
</protein>
<gene>
    <name evidence="1" type="ORF">HWQ67_05990</name>
</gene>